<dbReference type="EMBL" id="JACJKU010000004">
    <property type="protein sequence ID" value="MBM6940015.1"/>
    <property type="molecule type" value="Genomic_DNA"/>
</dbReference>
<feature type="domain" description="PhnB-like" evidence="1">
    <location>
        <begin position="5"/>
        <end position="136"/>
    </location>
</feature>
<reference evidence="2 3" key="1">
    <citation type="journal article" date="2021" name="Sci. Rep.">
        <title>The distribution of antibiotic resistance genes in chicken gut microbiota commensals.</title>
        <authorList>
            <person name="Juricova H."/>
            <person name="Matiasovicova J."/>
            <person name="Kubasova T."/>
            <person name="Cejkova D."/>
            <person name="Rychlik I."/>
        </authorList>
    </citation>
    <scope>NUCLEOTIDE SEQUENCE [LARGE SCALE GENOMIC DNA]</scope>
    <source>
        <strain evidence="2 3">An574</strain>
    </source>
</reference>
<proteinExistence type="predicted"/>
<dbReference type="Gene3D" id="3.10.180.10">
    <property type="entry name" value="2,3-Dihydroxybiphenyl 1,2-Dioxygenase, domain 1"/>
    <property type="match status" value="1"/>
</dbReference>
<organism evidence="2 3">
    <name type="scientific">Limosilactobacillus coleohominis</name>
    <dbReference type="NCBI Taxonomy" id="181675"/>
    <lineage>
        <taxon>Bacteria</taxon>
        <taxon>Bacillati</taxon>
        <taxon>Bacillota</taxon>
        <taxon>Bacilli</taxon>
        <taxon>Lactobacillales</taxon>
        <taxon>Lactobacillaceae</taxon>
        <taxon>Limosilactobacillus</taxon>
    </lineage>
</organism>
<accession>A0ABS2GUT7</accession>
<dbReference type="InterPro" id="IPR028973">
    <property type="entry name" value="PhnB-like"/>
</dbReference>
<dbReference type="PANTHER" id="PTHR33990">
    <property type="entry name" value="PROTEIN YJDN-RELATED"/>
    <property type="match status" value="1"/>
</dbReference>
<name>A0ABS2GUT7_9LACO</name>
<evidence type="ECO:0000313" key="2">
    <source>
        <dbReference type="EMBL" id="MBM6940015.1"/>
    </source>
</evidence>
<dbReference type="SUPFAM" id="SSF54593">
    <property type="entry name" value="Glyoxalase/Bleomycin resistance protein/Dihydroxybiphenyl dioxygenase"/>
    <property type="match status" value="1"/>
</dbReference>
<keyword evidence="3" id="KW-1185">Reference proteome</keyword>
<evidence type="ECO:0000313" key="3">
    <source>
        <dbReference type="Proteomes" id="UP000785625"/>
    </source>
</evidence>
<evidence type="ECO:0000259" key="1">
    <source>
        <dbReference type="Pfam" id="PF06983"/>
    </source>
</evidence>
<dbReference type="Pfam" id="PF06983">
    <property type="entry name" value="3-dmu-9_3-mt"/>
    <property type="match status" value="1"/>
</dbReference>
<dbReference type="PANTHER" id="PTHR33990:SF5">
    <property type="entry name" value="PHNB-LIKE DOMAIN-CONTAINING PROTEIN"/>
    <property type="match status" value="1"/>
</dbReference>
<dbReference type="RefSeq" id="WP_204784466.1">
    <property type="nucleotide sequence ID" value="NZ_CALVGD010000019.1"/>
</dbReference>
<gene>
    <name evidence="2" type="ORF">H5975_00680</name>
</gene>
<comment type="caution">
    <text evidence="2">The sequence shown here is derived from an EMBL/GenBank/DDBJ whole genome shotgun (WGS) entry which is preliminary data.</text>
</comment>
<protein>
    <submittedName>
        <fullName evidence="2">VOC family protein</fullName>
    </submittedName>
</protein>
<dbReference type="InterPro" id="IPR029068">
    <property type="entry name" value="Glyas_Bleomycin-R_OHBP_Dase"/>
</dbReference>
<sequence length="140" mass="15298">MAADIYPFLTFENSKQAMDYYVQEFGAEIITRTPFTEEQVQGLGLNVEDLSGTTAVGEFVVAGQRILCGDATMTMPQASSLVSIFLDFDGDAAAAKELFDHLASSDQQRVTLPFADHMVGKQLGQIVDKYGVTWYISAGR</sequence>
<dbReference type="Proteomes" id="UP000785625">
    <property type="component" value="Unassembled WGS sequence"/>
</dbReference>